<dbReference type="InterPro" id="IPR002347">
    <property type="entry name" value="SDR_fam"/>
</dbReference>
<keyword evidence="1" id="KW-0812">Transmembrane</keyword>
<dbReference type="AlphaFoldDB" id="A0A9P5TJI9"/>
<dbReference type="PANTHER" id="PTHR43550">
    <property type="entry name" value="3-KETODIHYDROSPHINGOSINE REDUCTASE"/>
    <property type="match status" value="1"/>
</dbReference>
<dbReference type="PANTHER" id="PTHR43550:SF3">
    <property type="entry name" value="3-KETODIHYDROSPHINGOSINE REDUCTASE"/>
    <property type="match status" value="1"/>
</dbReference>
<protein>
    <submittedName>
        <fullName evidence="2">Oxidoreductase</fullName>
    </submittedName>
</protein>
<comment type="caution">
    <text evidence="2">The sequence shown here is derived from an EMBL/GenBank/DDBJ whole genome shotgun (WGS) entry which is preliminary data.</text>
</comment>
<dbReference type="SUPFAM" id="SSF51735">
    <property type="entry name" value="NAD(P)-binding Rossmann-fold domains"/>
    <property type="match status" value="1"/>
</dbReference>
<dbReference type="PRINTS" id="PR00081">
    <property type="entry name" value="GDHRDH"/>
</dbReference>
<dbReference type="EMBL" id="JADNYJ010000112">
    <property type="protein sequence ID" value="KAF8883878.1"/>
    <property type="molecule type" value="Genomic_DNA"/>
</dbReference>
<reference evidence="2" key="1">
    <citation type="submission" date="2020-11" db="EMBL/GenBank/DDBJ databases">
        <authorList>
            <consortium name="DOE Joint Genome Institute"/>
            <person name="Ahrendt S."/>
            <person name="Riley R."/>
            <person name="Andreopoulos W."/>
            <person name="LaButti K."/>
            <person name="Pangilinan J."/>
            <person name="Ruiz-duenas F.J."/>
            <person name="Barrasa J.M."/>
            <person name="Sanchez-Garcia M."/>
            <person name="Camarero S."/>
            <person name="Miyauchi S."/>
            <person name="Serrano A."/>
            <person name="Linde D."/>
            <person name="Babiker R."/>
            <person name="Drula E."/>
            <person name="Ayuso-Fernandez I."/>
            <person name="Pacheco R."/>
            <person name="Padilla G."/>
            <person name="Ferreira P."/>
            <person name="Barriuso J."/>
            <person name="Kellner H."/>
            <person name="Castanera R."/>
            <person name="Alfaro M."/>
            <person name="Ramirez L."/>
            <person name="Pisabarro A.G."/>
            <person name="Kuo A."/>
            <person name="Tritt A."/>
            <person name="Lipzen A."/>
            <person name="He G."/>
            <person name="Yan M."/>
            <person name="Ng V."/>
            <person name="Cullen D."/>
            <person name="Martin F."/>
            <person name="Rosso M.-N."/>
            <person name="Henrissat B."/>
            <person name="Hibbett D."/>
            <person name="Martinez A.T."/>
            <person name="Grigoriev I.V."/>
        </authorList>
    </citation>
    <scope>NUCLEOTIDE SEQUENCE</scope>
    <source>
        <strain evidence="2">AH 44721</strain>
    </source>
</reference>
<evidence type="ECO:0000256" key="1">
    <source>
        <dbReference type="SAM" id="Phobius"/>
    </source>
</evidence>
<proteinExistence type="predicted"/>
<dbReference type="OrthoDB" id="10267115at2759"/>
<dbReference type="GO" id="GO:0030148">
    <property type="term" value="P:sphingolipid biosynthetic process"/>
    <property type="evidence" value="ECO:0007669"/>
    <property type="project" value="TreeGrafter"/>
</dbReference>
<keyword evidence="1" id="KW-1133">Transmembrane helix</keyword>
<dbReference type="Gene3D" id="3.40.50.720">
    <property type="entry name" value="NAD(P)-binding Rossmann-like Domain"/>
    <property type="match status" value="1"/>
</dbReference>
<dbReference type="Pfam" id="PF00106">
    <property type="entry name" value="adh_short"/>
    <property type="match status" value="1"/>
</dbReference>
<sequence>MFGSSKKWNPDGRHVYITGGSSGLGLSLALLLAQKGAHISVVARNLEKLNAARAAIDKVRVSPSQIIQAFSHALDSGSAASEALELVCKTHGGAAPDAIFCCAGSSKPMFFVEMEEKDLTDGMSNGYWIQAWTAWAAAKKMVRERKKGAKIVFVSSMLGYMTLLGYASYSPAKHALRGLADTLQSELMLYEIDVQVYFPPTMYTPEITKKIESADEGQTPEKAAQILYNGVVNGHAHITGDFITALFSASTRGAVRRRNWLLEGLYDFIAYIATPVWRADVDKQVVAHREKHQEYLASQQFFS</sequence>
<organism evidence="2 3">
    <name type="scientific">Gymnopilus junonius</name>
    <name type="common">Spectacular rustgill mushroom</name>
    <name type="synonym">Gymnopilus spectabilis subsp. junonius</name>
    <dbReference type="NCBI Taxonomy" id="109634"/>
    <lineage>
        <taxon>Eukaryota</taxon>
        <taxon>Fungi</taxon>
        <taxon>Dikarya</taxon>
        <taxon>Basidiomycota</taxon>
        <taxon>Agaricomycotina</taxon>
        <taxon>Agaricomycetes</taxon>
        <taxon>Agaricomycetidae</taxon>
        <taxon>Agaricales</taxon>
        <taxon>Agaricineae</taxon>
        <taxon>Hymenogastraceae</taxon>
        <taxon>Gymnopilus</taxon>
    </lineage>
</organism>
<name>A0A9P5TJI9_GYMJU</name>
<accession>A0A9P5TJI9</accession>
<keyword evidence="3" id="KW-1185">Reference proteome</keyword>
<dbReference type="GO" id="GO:0047560">
    <property type="term" value="F:3-dehydrosphinganine reductase activity"/>
    <property type="evidence" value="ECO:0007669"/>
    <property type="project" value="TreeGrafter"/>
</dbReference>
<gene>
    <name evidence="2" type="ORF">CPB84DRAFT_1965076</name>
</gene>
<dbReference type="GO" id="GO:0006666">
    <property type="term" value="P:3-keto-sphinganine metabolic process"/>
    <property type="evidence" value="ECO:0007669"/>
    <property type="project" value="TreeGrafter"/>
</dbReference>
<feature type="transmembrane region" description="Helical" evidence="1">
    <location>
        <begin position="149"/>
        <end position="169"/>
    </location>
</feature>
<dbReference type="GO" id="GO:0005789">
    <property type="term" value="C:endoplasmic reticulum membrane"/>
    <property type="evidence" value="ECO:0007669"/>
    <property type="project" value="TreeGrafter"/>
</dbReference>
<evidence type="ECO:0000313" key="3">
    <source>
        <dbReference type="Proteomes" id="UP000724874"/>
    </source>
</evidence>
<dbReference type="InterPro" id="IPR036291">
    <property type="entry name" value="NAD(P)-bd_dom_sf"/>
</dbReference>
<dbReference type="Proteomes" id="UP000724874">
    <property type="component" value="Unassembled WGS sequence"/>
</dbReference>
<keyword evidence="1" id="KW-0472">Membrane</keyword>
<evidence type="ECO:0000313" key="2">
    <source>
        <dbReference type="EMBL" id="KAF8883878.1"/>
    </source>
</evidence>
<feature type="transmembrane region" description="Helical" evidence="1">
    <location>
        <begin position="15"/>
        <end position="33"/>
    </location>
</feature>